<dbReference type="PANTHER" id="PTHR34105">
    <property type="entry name" value="PROLINE-, GLUTAMIC ACID- AND LEUCINE-RICH PROTEIN 1"/>
    <property type="match status" value="1"/>
</dbReference>
<feature type="region of interest" description="Disordered" evidence="5">
    <location>
        <begin position="275"/>
        <end position="303"/>
    </location>
</feature>
<gene>
    <name evidence="7" type="ORF">SBRCBS47491_003604</name>
</gene>
<feature type="compositionally biased region" description="Acidic residues" evidence="5">
    <location>
        <begin position="780"/>
        <end position="790"/>
    </location>
</feature>
<evidence type="ECO:0000259" key="6">
    <source>
        <dbReference type="Pfam" id="PF08167"/>
    </source>
</evidence>
<feature type="region of interest" description="Disordered" evidence="5">
    <location>
        <begin position="477"/>
        <end position="499"/>
    </location>
</feature>
<evidence type="ECO:0000256" key="1">
    <source>
        <dbReference type="ARBA" id="ARBA00004123"/>
    </source>
</evidence>
<feature type="compositionally biased region" description="Acidic residues" evidence="5">
    <location>
        <begin position="761"/>
        <end position="771"/>
    </location>
</feature>
<evidence type="ECO:0000256" key="4">
    <source>
        <dbReference type="ARBA" id="ARBA00023242"/>
    </source>
</evidence>
<feature type="region of interest" description="Disordered" evidence="5">
    <location>
        <begin position="641"/>
        <end position="790"/>
    </location>
</feature>
<proteinExistence type="inferred from homology"/>
<keyword evidence="8" id="KW-1185">Reference proteome</keyword>
<evidence type="ECO:0000256" key="5">
    <source>
        <dbReference type="SAM" id="MobiDB-lite"/>
    </source>
</evidence>
<evidence type="ECO:0000313" key="8">
    <source>
        <dbReference type="Proteomes" id="UP001642406"/>
    </source>
</evidence>
<keyword evidence="4" id="KW-0539">Nucleus</keyword>
<evidence type="ECO:0000313" key="7">
    <source>
        <dbReference type="EMBL" id="CAK7218717.1"/>
    </source>
</evidence>
<comment type="subcellular location">
    <subcellularLocation>
        <location evidence="1">Nucleus</location>
    </subcellularLocation>
</comment>
<feature type="compositionally biased region" description="Acidic residues" evidence="5">
    <location>
        <begin position="642"/>
        <end position="653"/>
    </location>
</feature>
<dbReference type="Pfam" id="PF08167">
    <property type="entry name" value="RIX1"/>
    <property type="match status" value="1"/>
</dbReference>
<dbReference type="PANTHER" id="PTHR34105:SF1">
    <property type="entry name" value="PROLINE-, GLUTAMIC ACID- AND LEUCINE-RICH PROTEIN 1"/>
    <property type="match status" value="1"/>
</dbReference>
<dbReference type="SUPFAM" id="SSF48371">
    <property type="entry name" value="ARM repeat"/>
    <property type="match status" value="1"/>
</dbReference>
<comment type="caution">
    <text evidence="7">The sequence shown here is derived from an EMBL/GenBank/DDBJ whole genome shotgun (WGS) entry which is preliminary data.</text>
</comment>
<dbReference type="InterPro" id="IPR016024">
    <property type="entry name" value="ARM-type_fold"/>
</dbReference>
<feature type="compositionally biased region" description="Gly residues" evidence="5">
    <location>
        <begin position="488"/>
        <end position="499"/>
    </location>
</feature>
<name>A0ABP0BGT9_9PEZI</name>
<dbReference type="InterPro" id="IPR012583">
    <property type="entry name" value="RIX1_N"/>
</dbReference>
<organism evidence="7 8">
    <name type="scientific">Sporothrix bragantina</name>
    <dbReference type="NCBI Taxonomy" id="671064"/>
    <lineage>
        <taxon>Eukaryota</taxon>
        <taxon>Fungi</taxon>
        <taxon>Dikarya</taxon>
        <taxon>Ascomycota</taxon>
        <taxon>Pezizomycotina</taxon>
        <taxon>Sordariomycetes</taxon>
        <taxon>Sordariomycetidae</taxon>
        <taxon>Ophiostomatales</taxon>
        <taxon>Ophiostomataceae</taxon>
        <taxon>Sporothrix</taxon>
    </lineage>
</organism>
<reference evidence="7 8" key="1">
    <citation type="submission" date="2024-01" db="EMBL/GenBank/DDBJ databases">
        <authorList>
            <person name="Allen C."/>
            <person name="Tagirdzhanova G."/>
        </authorList>
    </citation>
    <scope>NUCLEOTIDE SEQUENCE [LARGE SCALE GENOMIC DNA]</scope>
</reference>
<feature type="compositionally biased region" description="Basic and acidic residues" evidence="5">
    <location>
        <begin position="729"/>
        <end position="747"/>
    </location>
</feature>
<sequence length="790" mass="83551">MSLPPDLRVLSRKLAAASPIDLPALCPVLIGHILRSGESLSVSVEQQGKGNASDASVQVHKLKTQINTLLLGKTPQGRFAGTVLAKAVVDVGGWESLRTAEPWVRGLLSLLQKPDPVASKELAVVTLTRIYTLLQAYPTLVREIATPTVSTFATACLQLIKPAAHGQPPKTPMNLVETVTRALSALIPLYPTTLRPFANQIRTAIRAYIAPTASDELVVPPSLRRSARQLTILLHYTAAKNGNSEEWAKMVNGLIRDAHATADQIFRAIRESRDPGAGFAPSAPVSSEGEPVGGGDDADELPTWTGLESGAQRLIGILETLTQVFRGPTKLPVAVPLGILSGLVSRISVIFAPTSSAQERDFSSLINPSISRDERDELWSVLPSVHIACLELLTSMVKRLGVNTVPVAPEMLEDAVRMFAANRHISRVRNITYVFVKNILPLIGPSLTRIAVDSLVNVLRSCCQDVLEAHGFLQQEKKEDGKPAQNGAKGGAGAGGGSAKGKTGVANADLFLKAGGAGSNGAASSNGAGAGLARSKMARLGAAHLRAAEDLLVAILSFVPQEHVKKADRTLLDRTAILSANKGAMVSSVLQPYVDQSGRYFANTIPFLARAYPHDVSMEILRSNLRTAPHYFGNIFAATAPGEDDEDEEEEAEANVGEDANKDEDEPMRDGPETTTAGIKETEAVGSKGGFSLPSVFAERSKPAVSSLGADNGEEAAAPAAFQPLTLKRKSDEKEDVPPSTTKRQDTGKAAAAPVATAADDAGEDSGDESDGSVQLEMVFDAEDDSGDEE</sequence>
<evidence type="ECO:0000256" key="2">
    <source>
        <dbReference type="ARBA" id="ARBA00010511"/>
    </source>
</evidence>
<comment type="similarity">
    <text evidence="2">Belongs to the RIX1/PELP1 family.</text>
</comment>
<feature type="domain" description="Pre-rRNA-processing protein RIX1 N-terminal" evidence="6">
    <location>
        <begin position="6"/>
        <end position="215"/>
    </location>
</feature>
<dbReference type="EMBL" id="CAWUHC010000024">
    <property type="protein sequence ID" value="CAK7218717.1"/>
    <property type="molecule type" value="Genomic_DNA"/>
</dbReference>
<protein>
    <recommendedName>
        <fullName evidence="3">Pre-rRNA-processing protein RIX1</fullName>
    </recommendedName>
</protein>
<accession>A0ABP0BGT9</accession>
<evidence type="ECO:0000256" key="3">
    <source>
        <dbReference type="ARBA" id="ARBA00021502"/>
    </source>
</evidence>
<feature type="compositionally biased region" description="Low complexity" evidence="5">
    <location>
        <begin position="750"/>
        <end position="760"/>
    </location>
</feature>
<dbReference type="Proteomes" id="UP001642406">
    <property type="component" value="Unassembled WGS sequence"/>
</dbReference>